<accession>A0A852G668</accession>
<dbReference type="InterPro" id="IPR027470">
    <property type="entry name" value="Cation_efflux_CTD"/>
</dbReference>
<dbReference type="PANTHER" id="PTHR45820">
    <property type="entry name" value="FI23527P1"/>
    <property type="match status" value="1"/>
</dbReference>
<keyword evidence="3" id="KW-0813">Transport</keyword>
<feature type="region of interest" description="Disordered" evidence="10">
    <location>
        <begin position="146"/>
        <end position="169"/>
    </location>
</feature>
<comment type="subcellular location">
    <subcellularLocation>
        <location evidence="1">Membrane</location>
        <topology evidence="1">Multi-pass membrane protein</topology>
    </subcellularLocation>
</comment>
<organism evidence="14 15">
    <name type="scientific">Larus smithsonianus</name>
    <name type="common">American herring gull</name>
    <dbReference type="NCBI Taxonomy" id="243888"/>
    <lineage>
        <taxon>Eukaryota</taxon>
        <taxon>Metazoa</taxon>
        <taxon>Chordata</taxon>
        <taxon>Craniata</taxon>
        <taxon>Vertebrata</taxon>
        <taxon>Euteleostomi</taxon>
        <taxon>Archelosauria</taxon>
        <taxon>Archosauria</taxon>
        <taxon>Dinosauria</taxon>
        <taxon>Saurischia</taxon>
        <taxon>Theropoda</taxon>
        <taxon>Coelurosauria</taxon>
        <taxon>Aves</taxon>
        <taxon>Neognathae</taxon>
        <taxon>Neoaves</taxon>
        <taxon>Charadriiformes</taxon>
        <taxon>Laridae</taxon>
        <taxon>Larus</taxon>
    </lineage>
</organism>
<evidence type="ECO:0000313" key="14">
    <source>
        <dbReference type="EMBL" id="NXW99463.1"/>
    </source>
</evidence>
<evidence type="ECO:0000256" key="9">
    <source>
        <dbReference type="ARBA" id="ARBA00048349"/>
    </source>
</evidence>
<feature type="transmembrane region" description="Helical" evidence="11">
    <location>
        <begin position="78"/>
        <end position="100"/>
    </location>
</feature>
<feature type="domain" description="Cation efflux protein cytoplasmic" evidence="13">
    <location>
        <begin position="248"/>
        <end position="319"/>
    </location>
</feature>
<dbReference type="InterPro" id="IPR036837">
    <property type="entry name" value="Cation_efflux_CTD_sf"/>
</dbReference>
<feature type="compositionally biased region" description="Basic and acidic residues" evidence="10">
    <location>
        <begin position="156"/>
        <end position="169"/>
    </location>
</feature>
<evidence type="ECO:0000256" key="4">
    <source>
        <dbReference type="ARBA" id="ARBA00022449"/>
    </source>
</evidence>
<keyword evidence="4" id="KW-0050">Antiport</keyword>
<gene>
    <name evidence="14" type="primary">Slc30a10</name>
    <name evidence="14" type="ORF">LARSMI_R02618</name>
</gene>
<feature type="transmembrane region" description="Helical" evidence="11">
    <location>
        <begin position="214"/>
        <end position="235"/>
    </location>
</feature>
<evidence type="ECO:0000256" key="3">
    <source>
        <dbReference type="ARBA" id="ARBA00022448"/>
    </source>
</evidence>
<dbReference type="InterPro" id="IPR027469">
    <property type="entry name" value="Cation_efflux_TMD_sf"/>
</dbReference>
<dbReference type="GO" id="GO:0010312">
    <property type="term" value="P:detoxification of zinc ion"/>
    <property type="evidence" value="ECO:0007669"/>
    <property type="project" value="TreeGrafter"/>
</dbReference>
<evidence type="ECO:0000256" key="6">
    <source>
        <dbReference type="ARBA" id="ARBA00022833"/>
    </source>
</evidence>
<feature type="transmembrane region" description="Helical" evidence="11">
    <location>
        <begin position="178"/>
        <end position="202"/>
    </location>
</feature>
<dbReference type="InterPro" id="IPR002524">
    <property type="entry name" value="Cation_efflux"/>
</dbReference>
<feature type="region of interest" description="Disordered" evidence="10">
    <location>
        <begin position="367"/>
        <end position="413"/>
    </location>
</feature>
<keyword evidence="5 11" id="KW-0812">Transmembrane</keyword>
<proteinExistence type="inferred from homology"/>
<dbReference type="Proteomes" id="UP000620207">
    <property type="component" value="Unassembled WGS sequence"/>
</dbReference>
<dbReference type="AlphaFoldDB" id="A0A852G668"/>
<dbReference type="GO" id="GO:0006882">
    <property type="term" value="P:intracellular zinc ion homeostasis"/>
    <property type="evidence" value="ECO:0007669"/>
    <property type="project" value="TreeGrafter"/>
</dbReference>
<comment type="caution">
    <text evidence="14">The sequence shown here is derived from an EMBL/GenBank/DDBJ whole genome shotgun (WGS) entry which is preliminary data.</text>
</comment>
<dbReference type="Pfam" id="PF16916">
    <property type="entry name" value="ZT_dimer"/>
    <property type="match status" value="1"/>
</dbReference>
<feature type="transmembrane region" description="Helical" evidence="11">
    <location>
        <begin position="112"/>
        <end position="133"/>
    </location>
</feature>
<evidence type="ECO:0000256" key="7">
    <source>
        <dbReference type="ARBA" id="ARBA00022989"/>
    </source>
</evidence>
<comment type="similarity">
    <text evidence="2">Belongs to the cation diffusion facilitator (CDF) transporter (TC 2.A.4) family. SLC30A subfamily.</text>
</comment>
<evidence type="ECO:0000256" key="11">
    <source>
        <dbReference type="SAM" id="Phobius"/>
    </source>
</evidence>
<dbReference type="Gene3D" id="1.20.1510.10">
    <property type="entry name" value="Cation efflux protein transmembrane domain"/>
    <property type="match status" value="1"/>
</dbReference>
<comment type="catalytic activity">
    <reaction evidence="9">
        <text>Zn(2+)(in) + 2 H(+)(out) = Zn(2+)(out) + 2 H(+)(in)</text>
        <dbReference type="Rhea" id="RHEA:72627"/>
        <dbReference type="ChEBI" id="CHEBI:15378"/>
        <dbReference type="ChEBI" id="CHEBI:29105"/>
    </reaction>
</comment>
<protein>
    <submittedName>
        <fullName evidence="14">ZNT10 protein</fullName>
    </submittedName>
</protein>
<keyword evidence="7 11" id="KW-1133">Transmembrane helix</keyword>
<dbReference type="InterPro" id="IPR058533">
    <property type="entry name" value="Cation_efflux_TM"/>
</dbReference>
<reference evidence="14" key="1">
    <citation type="submission" date="2020-02" db="EMBL/GenBank/DDBJ databases">
        <title>Bird 10,000 Genomes (B10K) Project - Family phase.</title>
        <authorList>
            <person name="Zhang G."/>
        </authorList>
    </citation>
    <scope>NUCLEOTIDE SEQUENCE</scope>
    <source>
        <strain evidence="14">B10K-DU-002-28</strain>
        <tissue evidence="14">Muscle</tissue>
    </source>
</reference>
<evidence type="ECO:0000259" key="12">
    <source>
        <dbReference type="Pfam" id="PF01545"/>
    </source>
</evidence>
<evidence type="ECO:0000259" key="13">
    <source>
        <dbReference type="Pfam" id="PF16916"/>
    </source>
</evidence>
<dbReference type="NCBIfam" id="TIGR01297">
    <property type="entry name" value="CDF"/>
    <property type="match status" value="1"/>
</dbReference>
<feature type="non-terminal residue" evidence="14">
    <location>
        <position position="413"/>
    </location>
</feature>
<dbReference type="EMBL" id="WAAC01006042">
    <property type="protein sequence ID" value="NXW99463.1"/>
    <property type="molecule type" value="Genomic_DNA"/>
</dbReference>
<feature type="transmembrane region" description="Helical" evidence="11">
    <location>
        <begin position="12"/>
        <end position="31"/>
    </location>
</feature>
<keyword evidence="6" id="KW-0862">Zinc</keyword>
<evidence type="ECO:0000256" key="2">
    <source>
        <dbReference type="ARBA" id="ARBA00008873"/>
    </source>
</evidence>
<feature type="domain" description="Cation efflux protein transmembrane" evidence="12">
    <location>
        <begin position="11"/>
        <end position="243"/>
    </location>
</feature>
<dbReference type="SUPFAM" id="SSF160240">
    <property type="entry name" value="Cation efflux protein cytoplasmic domain-like"/>
    <property type="match status" value="1"/>
</dbReference>
<evidence type="ECO:0000256" key="5">
    <source>
        <dbReference type="ARBA" id="ARBA00022692"/>
    </source>
</evidence>
<evidence type="ECO:0000256" key="8">
    <source>
        <dbReference type="ARBA" id="ARBA00023136"/>
    </source>
</evidence>
<evidence type="ECO:0000256" key="1">
    <source>
        <dbReference type="ARBA" id="ARBA00004141"/>
    </source>
</evidence>
<keyword evidence="15" id="KW-1185">Reference proteome</keyword>
<evidence type="ECO:0000256" key="10">
    <source>
        <dbReference type="SAM" id="MobiDB-lite"/>
    </source>
</evidence>
<dbReference type="GO" id="GO:0016020">
    <property type="term" value="C:membrane"/>
    <property type="evidence" value="ECO:0007669"/>
    <property type="project" value="UniProtKB-SubCell"/>
</dbReference>
<feature type="non-terminal residue" evidence="14">
    <location>
        <position position="1"/>
    </location>
</feature>
<evidence type="ECO:0000313" key="15">
    <source>
        <dbReference type="Proteomes" id="UP000620207"/>
    </source>
</evidence>
<dbReference type="GO" id="GO:0005385">
    <property type="term" value="F:zinc ion transmembrane transporter activity"/>
    <property type="evidence" value="ECO:0007669"/>
    <property type="project" value="TreeGrafter"/>
</dbReference>
<feature type="compositionally biased region" description="Basic and acidic residues" evidence="10">
    <location>
        <begin position="367"/>
        <end position="380"/>
    </location>
</feature>
<dbReference type="Pfam" id="PF01545">
    <property type="entry name" value="Cation_efflux"/>
    <property type="match status" value="1"/>
</dbReference>
<keyword evidence="8 11" id="KW-0472">Membrane</keyword>
<dbReference type="GO" id="GO:0015297">
    <property type="term" value="F:antiporter activity"/>
    <property type="evidence" value="ECO:0007669"/>
    <property type="project" value="UniProtKB-KW"/>
</dbReference>
<dbReference type="GO" id="GO:0006828">
    <property type="term" value="P:manganese ion transport"/>
    <property type="evidence" value="ECO:0007669"/>
    <property type="project" value="TreeGrafter"/>
</dbReference>
<name>A0A852G668_9CHAR</name>
<feature type="transmembrane region" description="Helical" evidence="11">
    <location>
        <begin position="37"/>
        <end position="58"/>
    </location>
</feature>
<sequence>MGRYSGRSSRLILMCVVSLVLFAVEISVAYVGNSLSLASDAFAVLSHLISMIIGLFGVRFSRVRWHKANTFGFSRADVLGAFGNAVFATALMFSIFVEAIKRFINPQKTEKALLVLIVGIVGLFFNVFNYVIFMDCCYCRAPQGDTEAGDSPNDQKSPEEGPEKKKEKKSEALNIRGVLLHVMGDALGSVVVVVAATIFQILPLENAPCNWQCYIDPSLTIIMVFIILSSAFPLIKETSTILLQMVPKGVNMQLLTDRLARVPGVSSLHEVHVWELAGGKNIATLHIKCQTPADYQDAAYQIRKVFHETGIHSVTIQPEYVDHKTSQLLCSSPCISKACDSQLCCSQREHPLAKTNGYTEKKDSCLSAQHKDNGSSKNDTEIPIEYPQVEDGIQNVKNYGVSDDKSQLSSTRL</sequence>
<dbReference type="SUPFAM" id="SSF161111">
    <property type="entry name" value="Cation efflux protein transmembrane domain-like"/>
    <property type="match status" value="1"/>
</dbReference>
<dbReference type="PANTHER" id="PTHR45820:SF3">
    <property type="entry name" value="CALCIUM_MANGANESE ANTIPORTER SLC30A10"/>
    <property type="match status" value="1"/>
</dbReference>